<dbReference type="PANTHER" id="PTHR46496">
    <property type="match status" value="1"/>
</dbReference>
<feature type="region of interest" description="Disordered" evidence="3">
    <location>
        <begin position="1"/>
        <end position="42"/>
    </location>
</feature>
<sequence length="940" mass="103877">MDYEPYDSSGTDDDFPPSRQHRVPRGGRVTGNGRSGGGSVPYPRMYGETDMEAQIHQLEREAYSSVLRAFKAQADAITWEKEGLLTNLRKELRLSNEEHKELLGRVNVADDVIERIRDWRQAGGVQSGMLSTVQAVHDPIPSPTVSVSRKKQKMTQSVHTQSFAGPTPPFHPQAVTTSHQPSSSTVKRGSVPAPASGAKGKKHKPGQILPGASSMKQYPSSGPTGRGQVSHRVSIGDVVNEPAEGKTNDSLIGRKVRTRWPDDNTFYEAIIKDYNQAEGRHHLVYDINSANETWEWVNLSEISPEDIQWVGEDPGISHRGGYSGSGHGMNRSVGRDNVPVPGRGRGTPKGQTRKDFPPSQNGIGKKAPDNIQLLHTDTLIKEVERVFGENRPDSVEIEKAKKVLKDHEQALIDAIAKLADISDGESGKSLLILYLFNSCIQNLTYHVLVFRAKHPSKTRRYSVTRCKSSCRRTSDEEKCITRKLKILIAGGGIGGLVLALAAKRRGFEVQVFEKDLSAVRGEGQHRGPIQLVSSALAVLEAIDENVAKQIMGAGCVTGNRTTGYADGHSGEWITKFDLSSSALSKGLPLTIIICRMALQDILVNAVGTEIVRNKSKVVDFIQDPSKVTAILEGGEQFDGDVLVGADGIWSTVRSKLFGRQEAKYSSYASYSGVTNFVPPYIDSVAYRIFIGLNQCFVATDVGGGKVQWFANHRDQPISNEPPQGTLISPTFLCRKKMLLEIFGNWCPEVVTIIQETAESTILWRAIYDRDMIYTWGAGRVTLLGDAAHPMQPNLGQGGCMAIEDCYQLVHELDQASKTESDVQISDEIVLALRRSSNSLVSFAFMMTMVKIRYVKKRMWRVGIVHAASRMASRMLESYQPYIKFRTGPVAHLLTRQITHPAIPPFRAFLQFFMPKFMAWMIAGDGLFLKGERTECKVQDK</sequence>
<dbReference type="CDD" id="cd20404">
    <property type="entry name" value="Tudor_Agenet_AtEML-like"/>
    <property type="match status" value="1"/>
</dbReference>
<accession>A0A498KIS2</accession>
<evidence type="ECO:0000313" key="6">
    <source>
        <dbReference type="Proteomes" id="UP000290289"/>
    </source>
</evidence>
<dbReference type="Pfam" id="PF01494">
    <property type="entry name" value="FAD_binding_3"/>
    <property type="match status" value="2"/>
</dbReference>
<comment type="subcellular location">
    <subcellularLocation>
        <location evidence="1">Nucleus</location>
    </subcellularLocation>
</comment>
<feature type="compositionally biased region" description="Acidic residues" evidence="3">
    <location>
        <begin position="1"/>
        <end position="15"/>
    </location>
</feature>
<keyword evidence="2" id="KW-0539">Nucleus</keyword>
<dbReference type="PROSITE" id="PS51138">
    <property type="entry name" value="ENT"/>
    <property type="match status" value="1"/>
</dbReference>
<protein>
    <recommendedName>
        <fullName evidence="4">ENT domain-containing protein</fullName>
    </recommendedName>
</protein>
<dbReference type="STRING" id="3750.A0A498KIS2"/>
<dbReference type="PRINTS" id="PR00420">
    <property type="entry name" value="RNGMNOXGNASE"/>
</dbReference>
<keyword evidence="6" id="KW-1185">Reference proteome</keyword>
<name>A0A498KIS2_MALDO</name>
<dbReference type="InterPro" id="IPR005491">
    <property type="entry name" value="ENT_dom"/>
</dbReference>
<feature type="region of interest" description="Disordered" evidence="3">
    <location>
        <begin position="322"/>
        <end position="368"/>
    </location>
</feature>
<evidence type="ECO:0000256" key="1">
    <source>
        <dbReference type="ARBA" id="ARBA00004123"/>
    </source>
</evidence>
<evidence type="ECO:0000259" key="4">
    <source>
        <dbReference type="PROSITE" id="PS51138"/>
    </source>
</evidence>
<organism evidence="5 6">
    <name type="scientific">Malus domestica</name>
    <name type="common">Apple</name>
    <name type="synonym">Pyrus malus</name>
    <dbReference type="NCBI Taxonomy" id="3750"/>
    <lineage>
        <taxon>Eukaryota</taxon>
        <taxon>Viridiplantae</taxon>
        <taxon>Streptophyta</taxon>
        <taxon>Embryophyta</taxon>
        <taxon>Tracheophyta</taxon>
        <taxon>Spermatophyta</taxon>
        <taxon>Magnoliopsida</taxon>
        <taxon>eudicotyledons</taxon>
        <taxon>Gunneridae</taxon>
        <taxon>Pentapetalae</taxon>
        <taxon>rosids</taxon>
        <taxon>fabids</taxon>
        <taxon>Rosales</taxon>
        <taxon>Rosaceae</taxon>
        <taxon>Amygdaloideae</taxon>
        <taxon>Maleae</taxon>
        <taxon>Malus</taxon>
    </lineage>
</organism>
<dbReference type="PANTHER" id="PTHR46496:SF6">
    <property type="entry name" value="ZEAXANTHIN EPOXIDASE, CHLOROPLASTIC-LIKE ISOFORM X1"/>
    <property type="match status" value="1"/>
</dbReference>
<feature type="compositionally biased region" description="Polar residues" evidence="3">
    <location>
        <begin position="174"/>
        <end position="187"/>
    </location>
</feature>
<dbReference type="AlphaFoldDB" id="A0A498KIS2"/>
<comment type="caution">
    <text evidence="5">The sequence shown here is derived from an EMBL/GenBank/DDBJ whole genome shotgun (WGS) entry which is preliminary data.</text>
</comment>
<dbReference type="Proteomes" id="UP000290289">
    <property type="component" value="Chromosome 2"/>
</dbReference>
<dbReference type="Pfam" id="PF03735">
    <property type="entry name" value="ENT"/>
    <property type="match status" value="1"/>
</dbReference>
<dbReference type="EMBL" id="RDQH01000328">
    <property type="protein sequence ID" value="RXI05472.1"/>
    <property type="molecule type" value="Genomic_DNA"/>
</dbReference>
<dbReference type="Gene3D" id="1.10.1240.40">
    <property type="entry name" value="ENT domain"/>
    <property type="match status" value="1"/>
</dbReference>
<dbReference type="InterPro" id="IPR002938">
    <property type="entry name" value="FAD-bd"/>
</dbReference>
<dbReference type="InterPro" id="IPR036188">
    <property type="entry name" value="FAD/NAD-bd_sf"/>
</dbReference>
<feature type="region of interest" description="Disordered" evidence="3">
    <location>
        <begin position="140"/>
        <end position="230"/>
    </location>
</feature>
<dbReference type="GO" id="GO:0005634">
    <property type="term" value="C:nucleus"/>
    <property type="evidence" value="ECO:0007669"/>
    <property type="project" value="UniProtKB-SubCell"/>
</dbReference>
<reference evidence="5 6" key="1">
    <citation type="submission" date="2018-10" db="EMBL/GenBank/DDBJ databases">
        <title>A high-quality apple genome assembly.</title>
        <authorList>
            <person name="Hu J."/>
        </authorList>
    </citation>
    <scope>NUCLEOTIDE SEQUENCE [LARGE SCALE GENOMIC DNA]</scope>
    <source>
        <strain evidence="6">cv. HFTH1</strain>
        <tissue evidence="5">Young leaf</tissue>
    </source>
</reference>
<evidence type="ECO:0000256" key="3">
    <source>
        <dbReference type="SAM" id="MobiDB-lite"/>
    </source>
</evidence>
<feature type="domain" description="ENT" evidence="4">
    <location>
        <begin position="51"/>
        <end position="139"/>
    </location>
</feature>
<dbReference type="SUPFAM" id="SSF63748">
    <property type="entry name" value="Tudor/PWWP/MBT"/>
    <property type="match status" value="1"/>
</dbReference>
<dbReference type="SUPFAM" id="SSF51905">
    <property type="entry name" value="FAD/NAD(P)-binding domain"/>
    <property type="match status" value="1"/>
</dbReference>
<dbReference type="GO" id="GO:0071949">
    <property type="term" value="F:FAD binding"/>
    <property type="evidence" value="ECO:0007669"/>
    <property type="project" value="InterPro"/>
</dbReference>
<feature type="compositionally biased region" description="Polar residues" evidence="3">
    <location>
        <begin position="154"/>
        <end position="164"/>
    </location>
</feature>
<evidence type="ECO:0000313" key="5">
    <source>
        <dbReference type="EMBL" id="RXI05472.1"/>
    </source>
</evidence>
<dbReference type="Gene3D" id="3.50.50.60">
    <property type="entry name" value="FAD/NAD(P)-binding domain"/>
    <property type="match status" value="1"/>
</dbReference>
<evidence type="ECO:0000256" key="2">
    <source>
        <dbReference type="ARBA" id="ARBA00023242"/>
    </source>
</evidence>
<dbReference type="InterPro" id="IPR036142">
    <property type="entry name" value="ENT_dom-like_sf"/>
</dbReference>
<dbReference type="SUPFAM" id="SSF158639">
    <property type="entry name" value="ENT-like"/>
    <property type="match status" value="1"/>
</dbReference>
<dbReference type="SMART" id="SM01191">
    <property type="entry name" value="ENT"/>
    <property type="match status" value="1"/>
</dbReference>
<feature type="compositionally biased region" description="Polar residues" evidence="3">
    <location>
        <begin position="214"/>
        <end position="223"/>
    </location>
</feature>
<gene>
    <name evidence="5" type="ORF">DVH24_006729</name>
</gene>
<proteinExistence type="predicted"/>
<feature type="compositionally biased region" description="Gly residues" evidence="3">
    <location>
        <begin position="28"/>
        <end position="39"/>
    </location>
</feature>